<organism evidence="2 3">
    <name type="scientific">Candidatus Fischerbacteria bacterium RBG_13_37_8</name>
    <dbReference type="NCBI Taxonomy" id="1817863"/>
    <lineage>
        <taxon>Bacteria</taxon>
        <taxon>Candidatus Fischeribacteriota</taxon>
    </lineage>
</organism>
<keyword evidence="1" id="KW-1133">Transmembrane helix</keyword>
<keyword evidence="1" id="KW-0812">Transmembrane</keyword>
<dbReference type="Gene3D" id="3.30.70.1320">
    <property type="entry name" value="Multidrug efflux transporter AcrB pore domain like"/>
    <property type="match status" value="1"/>
</dbReference>
<dbReference type="STRING" id="1817863.A2Y62_01945"/>
<feature type="transmembrane region" description="Helical" evidence="1">
    <location>
        <begin position="902"/>
        <end position="925"/>
    </location>
</feature>
<sequence>MWISDVSIRRPVTTITVMAAIVIFGVISFMRLGIDLFPEIDIPYVSVTTVLTGASPEVIDNDVTDVLEEQIKTIAGVKNIMSQSYEGFSQIIIEFELEKDVDVASEEVRAKVNLAEMNLPREIEKPVIAKFDIASLPIMWISVYGNVEYRKLAHYADKVVKEQLQSVMGVGNIEESGLREREIRVWLDPNKLKARALTSQDVVWAIQNRHLEFPGGRIETKEQEYSIKIEGEYATAEALNSLVITERQGILTSIKDVGMVVDGSEDMRSIARFNGIPTIALGIRKQSGFNTVEVANAVRKATEEMRPNIPSGIYVEVAFDDSVYIKDSIEGVQFDILFGILLTAGLMFLFLRNIRTTFISVISIPISLVGGFAMMEAMGFTVNFITMLAMSLAVGIVIDDTIVVMENIFRHVEEGSDRVEAARFGTTEVTLAVIAATSSIAAVFIPVAFMKGIIGRFFYQFALTIAFTIIISALVALTLTPFLSSRLLYHKKSQGKFYNSLEKVFKSLERFYRKRLEWAVNHRWTIVGLAVVIFITAILLVGFIGTEFLTQADEGRLTVRFELPTGTSIQKTDLRLKEMEQVLFSQPEVSSALSVVGGGTGEINKGQIFVNLVPKHERLTSQQNMMDRLRKMYLEKYDDMITGVEPVGIVGSGERNANVQVAILGPSLEKLAEISNKVLQDIKSQGVFVDEDTDLRLTKPDIRVHINRSLANDLGVDVRTISTEIYTLFGGLEVAKFKDAGYRYKIRVKALPDYRLKPADLTRIGVRANDGRIIDATNLINFEVSEGPNVINRFNRKRSATIFANTKGIAEGEGLQKVQDAITKYMPDDPNWGSALVGHSSMLEESFKYLLIALLTSILIIYMILAIQFESFIHPFTILLSLPLAIVGVFAALLITGNTLNIFSFIGIIMLMGIVTKNSILLIDFANQARERGLGKVQAMLQAGSIRFRPIIMTATATAIGVLPIALAMSEGGEMRAPMAIAVIGGILTNTVLTLTIIPVIYLILDDTKEWLFKKLRRTAKT</sequence>
<dbReference type="PANTHER" id="PTHR32063:SF0">
    <property type="entry name" value="SWARMING MOTILITY PROTEIN SWRC"/>
    <property type="match status" value="1"/>
</dbReference>
<dbReference type="Gene3D" id="3.30.70.1430">
    <property type="entry name" value="Multidrug efflux transporter AcrB pore domain"/>
    <property type="match status" value="2"/>
</dbReference>
<dbReference type="Gene3D" id="1.20.1640.10">
    <property type="entry name" value="Multidrug efflux transporter AcrB transmembrane domain"/>
    <property type="match status" value="2"/>
</dbReference>
<feature type="transmembrane region" description="Helical" evidence="1">
    <location>
        <begin position="876"/>
        <end position="896"/>
    </location>
</feature>
<feature type="transmembrane region" description="Helical" evidence="1">
    <location>
        <begin position="358"/>
        <end position="378"/>
    </location>
</feature>
<evidence type="ECO:0008006" key="4">
    <source>
        <dbReference type="Google" id="ProtNLM"/>
    </source>
</evidence>
<feature type="transmembrane region" description="Helical" evidence="1">
    <location>
        <begin position="946"/>
        <end position="967"/>
    </location>
</feature>
<evidence type="ECO:0000313" key="2">
    <source>
        <dbReference type="EMBL" id="OGF63633.1"/>
    </source>
</evidence>
<protein>
    <recommendedName>
        <fullName evidence="4">SSD domain-containing protein</fullName>
    </recommendedName>
</protein>
<dbReference type="InterPro" id="IPR001036">
    <property type="entry name" value="Acrflvin-R"/>
</dbReference>
<dbReference type="Proteomes" id="UP000178943">
    <property type="component" value="Unassembled WGS sequence"/>
</dbReference>
<feature type="transmembrane region" description="Helical" evidence="1">
    <location>
        <begin position="332"/>
        <end position="351"/>
    </location>
</feature>
<dbReference type="InterPro" id="IPR027463">
    <property type="entry name" value="AcrB_DN_DC_subdom"/>
</dbReference>
<proteinExistence type="predicted"/>
<feature type="transmembrane region" description="Helical" evidence="1">
    <location>
        <begin position="461"/>
        <end position="483"/>
    </location>
</feature>
<feature type="transmembrane region" description="Helical" evidence="1">
    <location>
        <begin position="849"/>
        <end position="869"/>
    </location>
</feature>
<feature type="transmembrane region" description="Helical" evidence="1">
    <location>
        <begin position="524"/>
        <end position="544"/>
    </location>
</feature>
<feature type="transmembrane region" description="Helical" evidence="1">
    <location>
        <begin position="12"/>
        <end position="34"/>
    </location>
</feature>
<dbReference type="SUPFAM" id="SSF82866">
    <property type="entry name" value="Multidrug efflux transporter AcrB transmembrane domain"/>
    <property type="match status" value="2"/>
</dbReference>
<accession>A0A1F5VJJ5</accession>
<dbReference type="PRINTS" id="PR00702">
    <property type="entry name" value="ACRIFLAVINRP"/>
</dbReference>
<dbReference type="EMBL" id="MFGW01000157">
    <property type="protein sequence ID" value="OGF63633.1"/>
    <property type="molecule type" value="Genomic_DNA"/>
</dbReference>
<dbReference type="PANTHER" id="PTHR32063">
    <property type="match status" value="1"/>
</dbReference>
<dbReference type="GO" id="GO:0042910">
    <property type="term" value="F:xenobiotic transmembrane transporter activity"/>
    <property type="evidence" value="ECO:0007669"/>
    <property type="project" value="TreeGrafter"/>
</dbReference>
<dbReference type="AlphaFoldDB" id="A0A1F5VJJ5"/>
<dbReference type="Gene3D" id="3.30.2090.10">
    <property type="entry name" value="Multidrug efflux transporter AcrB TolC docking domain, DN and DC subdomains"/>
    <property type="match status" value="2"/>
</dbReference>
<evidence type="ECO:0000256" key="1">
    <source>
        <dbReference type="SAM" id="Phobius"/>
    </source>
</evidence>
<feature type="transmembrane region" description="Helical" evidence="1">
    <location>
        <begin position="429"/>
        <end position="449"/>
    </location>
</feature>
<name>A0A1F5VJJ5_9BACT</name>
<dbReference type="SUPFAM" id="SSF82714">
    <property type="entry name" value="Multidrug efflux transporter AcrB TolC docking domain, DN and DC subdomains"/>
    <property type="match status" value="2"/>
</dbReference>
<gene>
    <name evidence="2" type="ORF">A2Y62_01945</name>
</gene>
<reference evidence="2 3" key="1">
    <citation type="journal article" date="2016" name="Nat. Commun.">
        <title>Thousands of microbial genomes shed light on interconnected biogeochemical processes in an aquifer system.</title>
        <authorList>
            <person name="Anantharaman K."/>
            <person name="Brown C.T."/>
            <person name="Hug L.A."/>
            <person name="Sharon I."/>
            <person name="Castelle C.J."/>
            <person name="Probst A.J."/>
            <person name="Thomas B.C."/>
            <person name="Singh A."/>
            <person name="Wilkins M.J."/>
            <person name="Karaoz U."/>
            <person name="Brodie E.L."/>
            <person name="Williams K.H."/>
            <person name="Hubbard S.S."/>
            <person name="Banfield J.F."/>
        </authorList>
    </citation>
    <scope>NUCLEOTIDE SEQUENCE [LARGE SCALE GENOMIC DNA]</scope>
</reference>
<dbReference type="Gene3D" id="3.30.70.1440">
    <property type="entry name" value="Multidrug efflux transporter AcrB pore domain"/>
    <property type="match status" value="1"/>
</dbReference>
<comment type="caution">
    <text evidence="2">The sequence shown here is derived from an EMBL/GenBank/DDBJ whole genome shotgun (WGS) entry which is preliminary data.</text>
</comment>
<feature type="transmembrane region" description="Helical" evidence="1">
    <location>
        <begin position="979"/>
        <end position="1005"/>
    </location>
</feature>
<dbReference type="GO" id="GO:0005886">
    <property type="term" value="C:plasma membrane"/>
    <property type="evidence" value="ECO:0007669"/>
    <property type="project" value="TreeGrafter"/>
</dbReference>
<dbReference type="Pfam" id="PF00873">
    <property type="entry name" value="ACR_tran"/>
    <property type="match status" value="1"/>
</dbReference>
<dbReference type="SUPFAM" id="SSF82693">
    <property type="entry name" value="Multidrug efflux transporter AcrB pore domain, PN1, PN2, PC1 and PC2 subdomains"/>
    <property type="match status" value="3"/>
</dbReference>
<feature type="transmembrane region" description="Helical" evidence="1">
    <location>
        <begin position="384"/>
        <end position="409"/>
    </location>
</feature>
<evidence type="ECO:0000313" key="3">
    <source>
        <dbReference type="Proteomes" id="UP000178943"/>
    </source>
</evidence>
<keyword evidence="1" id="KW-0472">Membrane</keyword>